<name>A0ABR9ZZ48_9FIRM</name>
<feature type="binding site" evidence="8 9">
    <location>
        <position position="91"/>
    </location>
    <ligand>
        <name>ATP</name>
        <dbReference type="ChEBI" id="CHEBI:30616"/>
    </ligand>
</feature>
<evidence type="ECO:0000256" key="1">
    <source>
        <dbReference type="ARBA" id="ARBA00001946"/>
    </source>
</evidence>
<feature type="binding site" evidence="8 9">
    <location>
        <position position="9"/>
    </location>
    <ligand>
        <name>ATP</name>
        <dbReference type="ChEBI" id="CHEBI:30616"/>
    </ligand>
</feature>
<feature type="active site" description="Pros-phosphohistidine intermediate" evidence="8 9">
    <location>
        <position position="115"/>
    </location>
</feature>
<keyword evidence="14" id="KW-1185">Reference proteome</keyword>
<dbReference type="Pfam" id="PF00334">
    <property type="entry name" value="NDK"/>
    <property type="match status" value="1"/>
</dbReference>
<comment type="similarity">
    <text evidence="2 8 9 10">Belongs to the NDK family.</text>
</comment>
<accession>A0ABR9ZZ48</accession>
<evidence type="ECO:0000256" key="9">
    <source>
        <dbReference type="PROSITE-ProRule" id="PRU00706"/>
    </source>
</evidence>
<evidence type="ECO:0000256" key="7">
    <source>
        <dbReference type="ARBA" id="ARBA00023080"/>
    </source>
</evidence>
<keyword evidence="8" id="KW-0597">Phosphoprotein</keyword>
<evidence type="ECO:0000259" key="12">
    <source>
        <dbReference type="SMART" id="SM00562"/>
    </source>
</evidence>
<keyword evidence="7 8" id="KW-0546">Nucleotide metabolism</keyword>
<dbReference type="SMART" id="SM00562">
    <property type="entry name" value="NDK"/>
    <property type="match status" value="1"/>
</dbReference>
<comment type="subcellular location">
    <subcellularLocation>
        <location evidence="8">Cytoplasm</location>
    </subcellularLocation>
</comment>
<keyword evidence="4 8" id="KW-0547">Nucleotide-binding</keyword>
<evidence type="ECO:0000256" key="2">
    <source>
        <dbReference type="ARBA" id="ARBA00008142"/>
    </source>
</evidence>
<dbReference type="EMBL" id="JADKNH010000019">
    <property type="protein sequence ID" value="MBF4695735.1"/>
    <property type="molecule type" value="Genomic_DNA"/>
</dbReference>
<comment type="function">
    <text evidence="8">Major role in the synthesis of nucleoside triphosphates other than ATP. The ATP gamma phosphate is transferred to the NDP beta phosphate via a ping-pong mechanism, using a phosphorylated active-site intermediate.</text>
</comment>
<evidence type="ECO:0000256" key="4">
    <source>
        <dbReference type="ARBA" id="ARBA00022741"/>
    </source>
</evidence>
<evidence type="ECO:0000313" key="13">
    <source>
        <dbReference type="EMBL" id="MBF4695735.1"/>
    </source>
</evidence>
<feature type="binding site" evidence="8 9">
    <location>
        <position position="112"/>
    </location>
    <ligand>
        <name>ATP</name>
        <dbReference type="ChEBI" id="CHEBI:30616"/>
    </ligand>
</feature>
<reference evidence="13 14" key="1">
    <citation type="submission" date="2020-11" db="EMBL/GenBank/DDBJ databases">
        <title>Fusibacter basophilias sp. nov.</title>
        <authorList>
            <person name="Qiu D."/>
        </authorList>
    </citation>
    <scope>NUCLEOTIDE SEQUENCE [LARGE SCALE GENOMIC DNA]</scope>
    <source>
        <strain evidence="13 14">Q10-2</strain>
    </source>
</reference>
<evidence type="ECO:0000256" key="3">
    <source>
        <dbReference type="ARBA" id="ARBA00022679"/>
    </source>
</evidence>
<dbReference type="Proteomes" id="UP000614200">
    <property type="component" value="Unassembled WGS sequence"/>
</dbReference>
<evidence type="ECO:0000313" key="14">
    <source>
        <dbReference type="Proteomes" id="UP000614200"/>
    </source>
</evidence>
<feature type="binding site" evidence="8 9">
    <location>
        <position position="57"/>
    </location>
    <ligand>
        <name>ATP</name>
        <dbReference type="ChEBI" id="CHEBI:30616"/>
    </ligand>
</feature>
<dbReference type="HAMAP" id="MF_00451">
    <property type="entry name" value="NDP_kinase"/>
    <property type="match status" value="1"/>
</dbReference>
<dbReference type="EC" id="2.7.4.6" evidence="8 11"/>
<dbReference type="InterPro" id="IPR001564">
    <property type="entry name" value="Nucleoside_diP_kinase"/>
</dbReference>
<keyword evidence="6 8" id="KW-0067">ATP-binding</keyword>
<dbReference type="InterPro" id="IPR023005">
    <property type="entry name" value="Nucleoside_diP_kinase_AS"/>
</dbReference>
<dbReference type="GO" id="GO:0004550">
    <property type="term" value="F:nucleoside diphosphate kinase activity"/>
    <property type="evidence" value="ECO:0007669"/>
    <property type="project" value="UniProtKB-EC"/>
</dbReference>
<dbReference type="PROSITE" id="PS00469">
    <property type="entry name" value="NDPK"/>
    <property type="match status" value="1"/>
</dbReference>
<dbReference type="InterPro" id="IPR034907">
    <property type="entry name" value="NDK-like_dom"/>
</dbReference>
<evidence type="ECO:0000256" key="11">
    <source>
        <dbReference type="RuleBase" id="RU004013"/>
    </source>
</evidence>
<proteinExistence type="inferred from homology"/>
<keyword evidence="8" id="KW-0479">Metal-binding</keyword>
<dbReference type="PROSITE" id="PS51374">
    <property type="entry name" value="NDPK_LIKE"/>
    <property type="match status" value="1"/>
</dbReference>
<keyword evidence="3 8" id="KW-0808">Transferase</keyword>
<comment type="catalytic activity">
    <reaction evidence="8 11">
        <text>a 2'-deoxyribonucleoside 5'-diphosphate + ATP = a 2'-deoxyribonucleoside 5'-triphosphate + ADP</text>
        <dbReference type="Rhea" id="RHEA:44640"/>
        <dbReference type="ChEBI" id="CHEBI:30616"/>
        <dbReference type="ChEBI" id="CHEBI:61560"/>
        <dbReference type="ChEBI" id="CHEBI:73316"/>
        <dbReference type="ChEBI" id="CHEBI:456216"/>
        <dbReference type="EC" id="2.7.4.6"/>
    </reaction>
</comment>
<keyword evidence="8" id="KW-0963">Cytoplasm</keyword>
<keyword evidence="8" id="KW-0460">Magnesium</keyword>
<comment type="catalytic activity">
    <reaction evidence="8">
        <text>a ribonucleoside 5'-diphosphate + ATP = a ribonucleoside 5'-triphosphate + ADP</text>
        <dbReference type="Rhea" id="RHEA:18113"/>
        <dbReference type="ChEBI" id="CHEBI:30616"/>
        <dbReference type="ChEBI" id="CHEBI:57930"/>
        <dbReference type="ChEBI" id="CHEBI:61557"/>
        <dbReference type="ChEBI" id="CHEBI:456216"/>
        <dbReference type="EC" id="2.7.4.6"/>
    </reaction>
</comment>
<comment type="caution">
    <text evidence="13">The sequence shown here is derived from an EMBL/GenBank/DDBJ whole genome shotgun (WGS) entry which is preliminary data.</text>
</comment>
<feature type="binding site" evidence="8 9">
    <location>
        <position position="102"/>
    </location>
    <ligand>
        <name>ATP</name>
        <dbReference type="ChEBI" id="CHEBI:30616"/>
    </ligand>
</feature>
<evidence type="ECO:0000256" key="8">
    <source>
        <dbReference type="HAMAP-Rule" id="MF_00451"/>
    </source>
</evidence>
<organism evidence="13 14">
    <name type="scientific">Fusibacter ferrireducens</name>
    <dbReference type="NCBI Taxonomy" id="2785058"/>
    <lineage>
        <taxon>Bacteria</taxon>
        <taxon>Bacillati</taxon>
        <taxon>Bacillota</taxon>
        <taxon>Clostridia</taxon>
        <taxon>Eubacteriales</taxon>
        <taxon>Eubacteriales Family XII. Incertae Sedis</taxon>
        <taxon>Fusibacter</taxon>
    </lineage>
</organism>
<dbReference type="InterPro" id="IPR036850">
    <property type="entry name" value="NDK-like_dom_sf"/>
</dbReference>
<gene>
    <name evidence="8 13" type="primary">ndk</name>
    <name evidence="13" type="ORF">ISU02_21780</name>
</gene>
<dbReference type="SUPFAM" id="SSF54919">
    <property type="entry name" value="Nucleoside diphosphate kinase, NDK"/>
    <property type="match status" value="1"/>
</dbReference>
<feature type="domain" description="Nucleoside diphosphate kinase-like" evidence="12">
    <location>
        <begin position="1"/>
        <end position="134"/>
    </location>
</feature>
<dbReference type="NCBIfam" id="NF001908">
    <property type="entry name" value="PRK00668.1"/>
    <property type="match status" value="1"/>
</dbReference>
<evidence type="ECO:0000256" key="10">
    <source>
        <dbReference type="RuleBase" id="RU004011"/>
    </source>
</evidence>
<dbReference type="PRINTS" id="PR01243">
    <property type="entry name" value="NUCDPKINASE"/>
</dbReference>
<feature type="binding site" evidence="8 9">
    <location>
        <position position="85"/>
    </location>
    <ligand>
        <name>ATP</name>
        <dbReference type="ChEBI" id="CHEBI:30616"/>
    </ligand>
</feature>
<comment type="cofactor">
    <cofactor evidence="1 8">
        <name>Mg(2+)</name>
        <dbReference type="ChEBI" id="CHEBI:18420"/>
    </cofactor>
</comment>
<evidence type="ECO:0000256" key="6">
    <source>
        <dbReference type="ARBA" id="ARBA00022840"/>
    </source>
</evidence>
<comment type="subunit">
    <text evidence="8">Homotetramer.</text>
</comment>
<keyword evidence="5 8" id="KW-0418">Kinase</keyword>
<evidence type="ECO:0000256" key="5">
    <source>
        <dbReference type="ARBA" id="ARBA00022777"/>
    </source>
</evidence>
<sequence>MERTLVIIKPDGVKRALIGRIIERYEDKNLKISAMKFENATQEILEKHYEEHLGKPFYESLLSFMKSGPVVVMVLYGENAIELVRKINGATDFLKADSGSIRGQYAFCTTENLVHGSDSKDSAEREIHLWFPELKS</sequence>
<dbReference type="PANTHER" id="PTHR11349">
    <property type="entry name" value="NUCLEOSIDE DIPHOSPHATE KINASE"/>
    <property type="match status" value="1"/>
</dbReference>
<protein>
    <recommendedName>
        <fullName evidence="8 11">Nucleoside diphosphate kinase</fullName>
        <shortName evidence="8">NDK</shortName>
        <shortName evidence="8">NDP kinase</shortName>
        <ecNumber evidence="8 11">2.7.4.6</ecNumber>
    </recommendedName>
    <alternativeName>
        <fullName evidence="8">Nucleoside-2-P kinase</fullName>
    </alternativeName>
</protein>
<dbReference type="CDD" id="cd04413">
    <property type="entry name" value="NDPk_I"/>
    <property type="match status" value="1"/>
</dbReference>
<dbReference type="Gene3D" id="3.30.70.141">
    <property type="entry name" value="Nucleoside diphosphate kinase-like domain"/>
    <property type="match status" value="1"/>
</dbReference>